<dbReference type="Pfam" id="PF12874">
    <property type="entry name" value="zf-met"/>
    <property type="match status" value="1"/>
</dbReference>
<feature type="domain" description="C2H2-type" evidence="9">
    <location>
        <begin position="912"/>
        <end position="939"/>
    </location>
</feature>
<sequence length="1026" mass="115886">MVFFNPDNNCVEAFDVSGHVDVFVDGEFFSRCNFSKTVKVHLVLNSNDGSVNNPDSKVSSVTDGSSFENVLTGQAPYHSKEVLPATSFPNVGDSQFKDKSLSINEDSSLGVVPQIASDVGESSGIEGFAVPSNEVSEVRDLKVCQDDLQERESSPLSGNEDEDTGSPLVNSEEENAGNQDSSINQNATLLPQKFPETEESASYECKCHACGKGFVRRRQMVAHGRNPDCVVKCSVCDKKFLSAAMYFIHFCKRHPNINPRREFKEYVNITRRIKWRADGERVKCPLCLKMGKKSKLLSHLEGNHFKDLSYVCCVCGKSFYSEKHLHQHSLTHGVGRHRMSASYGPSDGRRNSADRNETSLRLPKQELQDASDDEREESAVEPSYGVAESSYGQAARSSDGLTVTVTDLLKNVASENEQEMRVSYNVVTKEEVIEAAFNIGDSVEQNEYSKVQDQANNDSYSADTSGVSHSHSAETEQRNVQQPENEKHTHSAAVSGKHFKVHKGNSCEFCAKWFPNRKAKEAHRLNPNWKLNCITCSAVHPSKGSLFEHYCRDHPSVQDLKEQFGDQFSFVNLKLLKGQGVCPLCMAPVSEDECIKHLDLVHFNNQLYLCCVCGHELSTESAWFEHCENEHGRCSAREGRQQNVRVTVSGKRAENSIAAISHMKVNGPKSSFEFQCKYCKKTFGSRGQLLAHSKRKMFTKLPSISCKLCRVRFVDQASLIVHEKKKHSDNPGPESLGSNLNYNDVECPVCKKVVKNATLLYHIRQLHTGETMFECCVCGRGLQSFAEYKKHCEKKHTEVEKPRSKFRCSLCPHVCHTFSEFNRHKATHKKICRFCGEKFPLVRLADQHYEEKHPEMLFPCNHCDKKFPTLKHLETHEKYARFNRLEPCPKCGLMLHCLKRHMKSVHSEFQEAQCSVCGKTLKSEKSLARHMERHKNDQLACPECSKVFNHQGALARHLTLVHFAGQVHMCHVCGKSFARRTTLRYHERIHSATKMFSCPLCNQGFNYKVSLLTHVRSKHPGYELGF</sequence>
<dbReference type="PANTHER" id="PTHR24376:SF225">
    <property type="entry name" value="C2H2-TYPE DOMAIN-CONTAINING PROTEIN"/>
    <property type="match status" value="1"/>
</dbReference>
<dbReference type="RefSeq" id="XP_012934686.1">
    <property type="nucleotide sequence ID" value="XM_013079232.2"/>
</dbReference>
<feature type="region of interest" description="Disordered" evidence="8">
    <location>
        <begin position="147"/>
        <end position="185"/>
    </location>
</feature>
<accession>A0ABM0JFC2</accession>
<feature type="compositionally biased region" description="Basic residues" evidence="8">
    <location>
        <begin position="330"/>
        <end position="339"/>
    </location>
</feature>
<feature type="compositionally biased region" description="Polar residues" evidence="8">
    <location>
        <begin position="176"/>
        <end position="185"/>
    </location>
</feature>
<dbReference type="InterPro" id="IPR013087">
    <property type="entry name" value="Znf_C2H2_type"/>
</dbReference>
<evidence type="ECO:0000256" key="2">
    <source>
        <dbReference type="ARBA" id="ARBA00022723"/>
    </source>
</evidence>
<feature type="region of interest" description="Disordered" evidence="8">
    <location>
        <begin position="456"/>
        <end position="495"/>
    </location>
</feature>
<organism evidence="10 11">
    <name type="scientific">Aplysia californica</name>
    <name type="common">California sea hare</name>
    <dbReference type="NCBI Taxonomy" id="6500"/>
    <lineage>
        <taxon>Eukaryota</taxon>
        <taxon>Metazoa</taxon>
        <taxon>Spiralia</taxon>
        <taxon>Lophotrochozoa</taxon>
        <taxon>Mollusca</taxon>
        <taxon>Gastropoda</taxon>
        <taxon>Heterobranchia</taxon>
        <taxon>Euthyneura</taxon>
        <taxon>Tectipleura</taxon>
        <taxon>Aplysiida</taxon>
        <taxon>Aplysioidea</taxon>
        <taxon>Aplysiidae</taxon>
        <taxon>Aplysia</taxon>
    </lineage>
</organism>
<dbReference type="Pfam" id="PF00096">
    <property type="entry name" value="zf-C2H2"/>
    <property type="match status" value="5"/>
</dbReference>
<reference evidence="11 12" key="1">
    <citation type="submission" date="2025-05" db="UniProtKB">
        <authorList>
            <consortium name="RefSeq"/>
        </authorList>
    </citation>
    <scope>IDENTIFICATION</scope>
</reference>
<name>A0ABM0JFC2_APLCA</name>
<evidence type="ECO:0000313" key="10">
    <source>
        <dbReference type="Proteomes" id="UP000694888"/>
    </source>
</evidence>
<dbReference type="RefSeq" id="XP_005092407.1">
    <property type="nucleotide sequence ID" value="XM_005092350.3"/>
</dbReference>
<dbReference type="SUPFAM" id="SSF57667">
    <property type="entry name" value="beta-beta-alpha zinc fingers"/>
    <property type="match status" value="4"/>
</dbReference>
<evidence type="ECO:0000256" key="3">
    <source>
        <dbReference type="ARBA" id="ARBA00022737"/>
    </source>
</evidence>
<feature type="domain" description="C2H2-type" evidence="9">
    <location>
        <begin position="203"/>
        <end position="225"/>
    </location>
</feature>
<feature type="domain" description="C2H2-type" evidence="9">
    <location>
        <begin position="310"/>
        <end position="337"/>
    </location>
</feature>
<evidence type="ECO:0000256" key="7">
    <source>
        <dbReference type="PROSITE-ProRule" id="PRU00042"/>
    </source>
</evidence>
<dbReference type="GeneID" id="101847937"/>
<dbReference type="Proteomes" id="UP000694888">
    <property type="component" value="Unplaced"/>
</dbReference>
<keyword evidence="4 7" id="KW-0863">Zinc-finger</keyword>
<feature type="compositionally biased region" description="Basic and acidic residues" evidence="8">
    <location>
        <begin position="347"/>
        <end position="367"/>
    </location>
</feature>
<proteinExistence type="predicted"/>
<gene>
    <name evidence="11 12" type="primary">LOC101847937</name>
</gene>
<keyword evidence="2" id="KW-0479">Metal-binding</keyword>
<dbReference type="PANTHER" id="PTHR24376">
    <property type="entry name" value="ZINC FINGER PROTEIN"/>
    <property type="match status" value="1"/>
</dbReference>
<evidence type="ECO:0000256" key="1">
    <source>
        <dbReference type="ARBA" id="ARBA00004123"/>
    </source>
</evidence>
<comment type="subcellular location">
    <subcellularLocation>
        <location evidence="1">Nucleus</location>
    </subcellularLocation>
</comment>
<feature type="domain" description="C2H2-type" evidence="9">
    <location>
        <begin position="674"/>
        <end position="702"/>
    </location>
</feature>
<feature type="domain" description="C2H2-type" evidence="9">
    <location>
        <begin position="968"/>
        <end position="995"/>
    </location>
</feature>
<evidence type="ECO:0000256" key="8">
    <source>
        <dbReference type="SAM" id="MobiDB-lite"/>
    </source>
</evidence>
<dbReference type="InterPro" id="IPR036236">
    <property type="entry name" value="Znf_C2H2_sf"/>
</dbReference>
<evidence type="ECO:0000313" key="12">
    <source>
        <dbReference type="RefSeq" id="XP_012934686.1"/>
    </source>
</evidence>
<keyword evidence="5" id="KW-0862">Zinc</keyword>
<feature type="domain" description="C2H2-type" evidence="9">
    <location>
        <begin position="704"/>
        <end position="732"/>
    </location>
</feature>
<evidence type="ECO:0000259" key="9">
    <source>
        <dbReference type="PROSITE" id="PS50157"/>
    </source>
</evidence>
<evidence type="ECO:0000313" key="11">
    <source>
        <dbReference type="RefSeq" id="XP_005092407.1"/>
    </source>
</evidence>
<protein>
    <submittedName>
        <fullName evidence="11 12">Zinc finger protein 91 isoform X2</fullName>
    </submittedName>
</protein>
<dbReference type="SMART" id="SM00355">
    <property type="entry name" value="ZnF_C2H2"/>
    <property type="match status" value="19"/>
</dbReference>
<dbReference type="PROSITE" id="PS50157">
    <property type="entry name" value="ZINC_FINGER_C2H2_2"/>
    <property type="match status" value="9"/>
</dbReference>
<keyword evidence="10" id="KW-1185">Reference proteome</keyword>
<keyword evidence="3" id="KW-0677">Repeat</keyword>
<dbReference type="PROSITE" id="PS00028">
    <property type="entry name" value="ZINC_FINGER_C2H2_1"/>
    <property type="match status" value="8"/>
</dbReference>
<feature type="region of interest" description="Disordered" evidence="8">
    <location>
        <begin position="330"/>
        <end position="392"/>
    </location>
</feature>
<feature type="compositionally biased region" description="Polar residues" evidence="8">
    <location>
        <begin position="456"/>
        <end position="470"/>
    </location>
</feature>
<feature type="domain" description="C2H2-type" evidence="9">
    <location>
        <begin position="939"/>
        <end position="967"/>
    </location>
</feature>
<evidence type="ECO:0000256" key="5">
    <source>
        <dbReference type="ARBA" id="ARBA00022833"/>
    </source>
</evidence>
<feature type="domain" description="C2H2-type" evidence="9">
    <location>
        <begin position="858"/>
        <end position="887"/>
    </location>
</feature>
<feature type="domain" description="C2H2-type" evidence="9">
    <location>
        <begin position="996"/>
        <end position="1024"/>
    </location>
</feature>
<dbReference type="Gene3D" id="3.30.160.60">
    <property type="entry name" value="Classic Zinc Finger"/>
    <property type="match status" value="6"/>
</dbReference>
<evidence type="ECO:0000256" key="4">
    <source>
        <dbReference type="ARBA" id="ARBA00022771"/>
    </source>
</evidence>
<evidence type="ECO:0000256" key="6">
    <source>
        <dbReference type="ARBA" id="ARBA00023242"/>
    </source>
</evidence>
<keyword evidence="6" id="KW-0539">Nucleus</keyword>